<accession>A0A8D9BK28</accession>
<dbReference type="PANTHER" id="PTHR10293">
    <property type="entry name" value="GLUTAREDOXIN FAMILY MEMBER"/>
    <property type="match status" value="1"/>
</dbReference>
<sequence>MSVVQITAEPDVEKYAKDKTAVIHFFADWSEECKHMNKLFDELSKDTKYGQIVFAQCVAEDLPKLSLNYKVSAVPTFIILKNLKAVDRVEGADPESLEKKLLQQLNSPTAPTQPLVDPKKALDERLVKLMNRHKVMIFMKGDRNQPRCGFSKTLIQILNETCVPYDTFDILQDDEVRQGLKIYSNWPTYPQVYVKGELIGGLDIIAELKATGELVPTLDPDMKP</sequence>
<dbReference type="Pfam" id="PF00085">
    <property type="entry name" value="Thioredoxin"/>
    <property type="match status" value="1"/>
</dbReference>
<reference evidence="5" key="1">
    <citation type="submission" date="2021-05" db="EMBL/GenBank/DDBJ databases">
        <authorList>
            <person name="Alioto T."/>
            <person name="Alioto T."/>
            <person name="Gomez Garrido J."/>
        </authorList>
    </citation>
    <scope>NUCLEOTIDE SEQUENCE</scope>
</reference>
<dbReference type="GO" id="GO:0046872">
    <property type="term" value="F:metal ion binding"/>
    <property type="evidence" value="ECO:0007669"/>
    <property type="project" value="UniProtKB-KW"/>
</dbReference>
<dbReference type="CDD" id="cd03028">
    <property type="entry name" value="GRX_PICOT_like"/>
    <property type="match status" value="1"/>
</dbReference>
<proteinExistence type="predicted"/>
<dbReference type="InterPro" id="IPR036249">
    <property type="entry name" value="Thioredoxin-like_sf"/>
</dbReference>
<dbReference type="PROSITE" id="PS51354">
    <property type="entry name" value="GLUTAREDOXIN_2"/>
    <property type="match status" value="1"/>
</dbReference>
<dbReference type="PANTHER" id="PTHR10293:SF73">
    <property type="entry name" value="GLUTAREDOXIN-3"/>
    <property type="match status" value="1"/>
</dbReference>
<organism evidence="5">
    <name type="scientific">Cacopsylla melanoneura</name>
    <dbReference type="NCBI Taxonomy" id="428564"/>
    <lineage>
        <taxon>Eukaryota</taxon>
        <taxon>Metazoa</taxon>
        <taxon>Ecdysozoa</taxon>
        <taxon>Arthropoda</taxon>
        <taxon>Hexapoda</taxon>
        <taxon>Insecta</taxon>
        <taxon>Pterygota</taxon>
        <taxon>Neoptera</taxon>
        <taxon>Paraneoptera</taxon>
        <taxon>Hemiptera</taxon>
        <taxon>Sternorrhyncha</taxon>
        <taxon>Psylloidea</taxon>
        <taxon>Psyllidae</taxon>
        <taxon>Psyllinae</taxon>
        <taxon>Cacopsylla</taxon>
    </lineage>
</organism>
<evidence type="ECO:0000313" key="5">
    <source>
        <dbReference type="EMBL" id="CAG6784117.1"/>
    </source>
</evidence>
<dbReference type="GO" id="GO:0005829">
    <property type="term" value="C:cytosol"/>
    <property type="evidence" value="ECO:0007669"/>
    <property type="project" value="TreeGrafter"/>
</dbReference>
<dbReference type="InterPro" id="IPR013766">
    <property type="entry name" value="Thioredoxin_domain"/>
</dbReference>
<dbReference type="EMBL" id="HBUF01274125">
    <property type="protein sequence ID" value="CAG6685939.1"/>
    <property type="molecule type" value="Transcribed_RNA"/>
</dbReference>
<keyword evidence="2" id="KW-0408">Iron</keyword>
<dbReference type="SUPFAM" id="SSF52833">
    <property type="entry name" value="Thioredoxin-like"/>
    <property type="match status" value="2"/>
</dbReference>
<dbReference type="NCBIfam" id="TIGR00365">
    <property type="entry name" value="Grx4 family monothiol glutaredoxin"/>
    <property type="match status" value="1"/>
</dbReference>
<dbReference type="Pfam" id="PF00462">
    <property type="entry name" value="Glutaredoxin"/>
    <property type="match status" value="1"/>
</dbReference>
<dbReference type="EMBL" id="HBUF01636075">
    <property type="protein sequence ID" value="CAG6784116.1"/>
    <property type="molecule type" value="Transcribed_RNA"/>
</dbReference>
<evidence type="ECO:0000256" key="3">
    <source>
        <dbReference type="ARBA" id="ARBA00023014"/>
    </source>
</evidence>
<dbReference type="GO" id="GO:0005634">
    <property type="term" value="C:nucleus"/>
    <property type="evidence" value="ECO:0007669"/>
    <property type="project" value="TreeGrafter"/>
</dbReference>
<dbReference type="AlphaFoldDB" id="A0A8D9BK28"/>
<protein>
    <submittedName>
        <fullName evidence="5">Glutaredoxin-3</fullName>
    </submittedName>
</protein>
<dbReference type="InterPro" id="IPR004480">
    <property type="entry name" value="Monothiol_GRX-rel"/>
</dbReference>
<dbReference type="InterPro" id="IPR033658">
    <property type="entry name" value="GRX_PICOT-like"/>
</dbReference>
<dbReference type="EMBL" id="HBUF01636076">
    <property type="protein sequence ID" value="CAG6784117.1"/>
    <property type="molecule type" value="Transcribed_RNA"/>
</dbReference>
<dbReference type="GO" id="GO:0051536">
    <property type="term" value="F:iron-sulfur cluster binding"/>
    <property type="evidence" value="ECO:0007669"/>
    <property type="project" value="UniProtKB-KW"/>
</dbReference>
<keyword evidence="3" id="KW-0411">Iron-sulfur</keyword>
<evidence type="ECO:0000256" key="2">
    <source>
        <dbReference type="ARBA" id="ARBA00023004"/>
    </source>
</evidence>
<dbReference type="InterPro" id="IPR002109">
    <property type="entry name" value="Glutaredoxin"/>
</dbReference>
<feature type="domain" description="Thioredoxin" evidence="4">
    <location>
        <begin position="1"/>
        <end position="107"/>
    </location>
</feature>
<dbReference type="PROSITE" id="PS51352">
    <property type="entry name" value="THIOREDOXIN_2"/>
    <property type="match status" value="1"/>
</dbReference>
<name>A0A8D9BK28_9HEMI</name>
<keyword evidence="1" id="KW-0479">Metal-binding</keyword>
<evidence type="ECO:0000256" key="1">
    <source>
        <dbReference type="ARBA" id="ARBA00022723"/>
    </source>
</evidence>
<dbReference type="FunFam" id="3.40.30.10:FF:000012">
    <property type="entry name" value="Monothiol glutaredoxin"/>
    <property type="match status" value="1"/>
</dbReference>
<dbReference type="GO" id="GO:0006879">
    <property type="term" value="P:intracellular iron ion homeostasis"/>
    <property type="evidence" value="ECO:0007669"/>
    <property type="project" value="TreeGrafter"/>
</dbReference>
<dbReference type="Gene3D" id="3.40.30.10">
    <property type="entry name" value="Glutaredoxin"/>
    <property type="match status" value="2"/>
</dbReference>
<evidence type="ECO:0000259" key="4">
    <source>
        <dbReference type="PROSITE" id="PS51352"/>
    </source>
</evidence>